<dbReference type="AlphaFoldDB" id="A0AAV2BTT7"/>
<keyword evidence="3" id="KW-1185">Reference proteome</keyword>
<feature type="transmembrane region" description="Helical" evidence="1">
    <location>
        <begin position="114"/>
        <end position="136"/>
    </location>
</feature>
<evidence type="ECO:0000313" key="3">
    <source>
        <dbReference type="Proteomes" id="UP001497382"/>
    </source>
</evidence>
<gene>
    <name evidence="2" type="ORF">LARSCL_LOCUS21262</name>
</gene>
<dbReference type="Proteomes" id="UP001497382">
    <property type="component" value="Unassembled WGS sequence"/>
</dbReference>
<accession>A0AAV2BTT7</accession>
<sequence length="220" mass="24986">MSSKSDTKSKDQVQHQVLIFDNSIMKIVPVKINSQFSHKEIPTTSNFPNSTKYRAIFCGIYKMLFALRQKDAKEEDFYGKNGKITLSYLFHRIRKELRYPRNNANTTAEEMEKIIMVSCMLIIFLITLVLLLAYAINYIMKNLNCFADSLSVSSLSLKRIPTVQSDICEEVPQIGRNQISDSRRELYSESLKADLSSAIEINLDATDTTGLTVSFINSAS</sequence>
<evidence type="ECO:0000256" key="1">
    <source>
        <dbReference type="SAM" id="Phobius"/>
    </source>
</evidence>
<keyword evidence="1" id="KW-0472">Membrane</keyword>
<keyword evidence="1" id="KW-0812">Transmembrane</keyword>
<dbReference type="EMBL" id="CAXIEN010000492">
    <property type="protein sequence ID" value="CAL1299277.1"/>
    <property type="molecule type" value="Genomic_DNA"/>
</dbReference>
<protein>
    <submittedName>
        <fullName evidence="2">Uncharacterized protein</fullName>
    </submittedName>
</protein>
<keyword evidence="1" id="KW-1133">Transmembrane helix</keyword>
<evidence type="ECO:0000313" key="2">
    <source>
        <dbReference type="EMBL" id="CAL1299277.1"/>
    </source>
</evidence>
<name>A0AAV2BTT7_9ARAC</name>
<proteinExistence type="predicted"/>
<organism evidence="2 3">
    <name type="scientific">Larinioides sclopetarius</name>
    <dbReference type="NCBI Taxonomy" id="280406"/>
    <lineage>
        <taxon>Eukaryota</taxon>
        <taxon>Metazoa</taxon>
        <taxon>Ecdysozoa</taxon>
        <taxon>Arthropoda</taxon>
        <taxon>Chelicerata</taxon>
        <taxon>Arachnida</taxon>
        <taxon>Araneae</taxon>
        <taxon>Araneomorphae</taxon>
        <taxon>Entelegynae</taxon>
        <taxon>Araneoidea</taxon>
        <taxon>Araneidae</taxon>
        <taxon>Larinioides</taxon>
    </lineage>
</organism>
<comment type="caution">
    <text evidence="2">The sequence shown here is derived from an EMBL/GenBank/DDBJ whole genome shotgun (WGS) entry which is preliminary data.</text>
</comment>
<reference evidence="2 3" key="1">
    <citation type="submission" date="2024-04" db="EMBL/GenBank/DDBJ databases">
        <authorList>
            <person name="Rising A."/>
            <person name="Reimegard J."/>
            <person name="Sonavane S."/>
            <person name="Akerstrom W."/>
            <person name="Nylinder S."/>
            <person name="Hedman E."/>
            <person name="Kallberg Y."/>
        </authorList>
    </citation>
    <scope>NUCLEOTIDE SEQUENCE [LARGE SCALE GENOMIC DNA]</scope>
</reference>